<keyword evidence="2" id="KW-0812">Transmembrane</keyword>
<feature type="domain" description="JmjC" evidence="3">
    <location>
        <begin position="193"/>
        <end position="344"/>
    </location>
</feature>
<dbReference type="SUPFAM" id="SSF51197">
    <property type="entry name" value="Clavaminate synthase-like"/>
    <property type="match status" value="1"/>
</dbReference>
<reference evidence="4 5" key="1">
    <citation type="journal article" date="2023" name="BMC Biol.">
        <title>The compact genome of the sponge Oopsacas minuta (Hexactinellida) is lacking key metazoan core genes.</title>
        <authorList>
            <person name="Santini S."/>
            <person name="Schenkelaars Q."/>
            <person name="Jourda C."/>
            <person name="Duchesne M."/>
            <person name="Belahbib H."/>
            <person name="Rocher C."/>
            <person name="Selva M."/>
            <person name="Riesgo A."/>
            <person name="Vervoort M."/>
            <person name="Leys S.P."/>
            <person name="Kodjabachian L."/>
            <person name="Le Bivic A."/>
            <person name="Borchiellini C."/>
            <person name="Claverie J.M."/>
            <person name="Renard E."/>
        </authorList>
    </citation>
    <scope>NUCLEOTIDE SEQUENCE [LARGE SCALE GENOMIC DNA]</scope>
    <source>
        <strain evidence="4">SPO-2</strain>
    </source>
</reference>
<name>A0AAV7JY80_9METZ</name>
<keyword evidence="5" id="KW-1185">Reference proteome</keyword>
<gene>
    <name evidence="4" type="ORF">LOD99_3264</name>
</gene>
<dbReference type="Gene3D" id="2.60.120.10">
    <property type="entry name" value="Jelly Rolls"/>
    <property type="match status" value="1"/>
</dbReference>
<feature type="compositionally biased region" description="Basic and acidic residues" evidence="1">
    <location>
        <begin position="1"/>
        <end position="24"/>
    </location>
</feature>
<dbReference type="PANTHER" id="PTHR12461:SF105">
    <property type="entry name" value="HYPOXIA-INDUCIBLE FACTOR 1-ALPHA INHIBITOR"/>
    <property type="match status" value="1"/>
</dbReference>
<accession>A0AAV7JY80</accession>
<comment type="caution">
    <text evidence="4">The sequence shown here is derived from an EMBL/GenBank/DDBJ whole genome shotgun (WGS) entry which is preliminary data.</text>
</comment>
<evidence type="ECO:0000256" key="2">
    <source>
        <dbReference type="SAM" id="Phobius"/>
    </source>
</evidence>
<feature type="region of interest" description="Disordered" evidence="1">
    <location>
        <begin position="1"/>
        <end position="30"/>
    </location>
</feature>
<keyword evidence="2" id="KW-1133">Transmembrane helix</keyword>
<evidence type="ECO:0000313" key="5">
    <source>
        <dbReference type="Proteomes" id="UP001165289"/>
    </source>
</evidence>
<dbReference type="AlphaFoldDB" id="A0AAV7JY80"/>
<keyword evidence="2" id="KW-0472">Membrane</keyword>
<dbReference type="Pfam" id="PF13621">
    <property type="entry name" value="Cupin_8"/>
    <property type="match status" value="1"/>
</dbReference>
<dbReference type="Proteomes" id="UP001165289">
    <property type="component" value="Unassembled WGS sequence"/>
</dbReference>
<protein>
    <recommendedName>
        <fullName evidence="3">JmjC domain-containing protein</fullName>
    </recommendedName>
</protein>
<dbReference type="InterPro" id="IPR014710">
    <property type="entry name" value="RmlC-like_jellyroll"/>
</dbReference>
<proteinExistence type="predicted"/>
<dbReference type="PROSITE" id="PS51184">
    <property type="entry name" value="JMJC"/>
    <property type="match status" value="1"/>
</dbReference>
<dbReference type="InterPro" id="IPR003347">
    <property type="entry name" value="JmjC_dom"/>
</dbReference>
<dbReference type="PANTHER" id="PTHR12461">
    <property type="entry name" value="HYPOXIA-INDUCIBLE FACTOR 1 ALPHA INHIBITOR-RELATED"/>
    <property type="match status" value="1"/>
</dbReference>
<feature type="transmembrane region" description="Helical" evidence="2">
    <location>
        <begin position="42"/>
        <end position="66"/>
    </location>
</feature>
<sequence length="524" mass="61398">MLNELNRRKGEKVHKSTPNEDHNDIIPAKPSERLQQQYKRKLFYILATLTLLNFIAGSLFILRFYYQDHLPPYKISNDYITWNIDENEQFARKAADGAKPMLIKGSVVNKWYAMKRWNIDYLTKKINKLNNVYTNTNKWFGPYYDPNKDFAPFVARRNPYKDDVTMKSADFFQHISTKVEEQDLFLYYTGGIDSIGQWASVDVQPIEELISLKPSHNSINVWLGEPGVIAHMHYCEYHNFYVQIQGSKKFTVFSPSEWIHVYPYPYLHPHHAQAQVNISNVNDTDKFPFITKATGMEITLEPGDLLYLPPLWFHHVEALETSISVNAWSDSEQTPIVKRIFSHDVPISEENERNKAISTVLIIDGIFDRVCARKKCLGLIEEELWNRYNTTYQVVLKRKSTYQLFKMYKIRYKLTQRVLEYSIGSHSPWSDEYNGMLCEGEELYEELVRDVIKEMYSGRNKVLLNAYLQNIANLVAKLPNDTWEIWLGNYIEFLAFNTVPVEMVGNFFKHSFSCLEIAFENSLL</sequence>
<evidence type="ECO:0000256" key="1">
    <source>
        <dbReference type="SAM" id="MobiDB-lite"/>
    </source>
</evidence>
<dbReference type="InterPro" id="IPR041667">
    <property type="entry name" value="Cupin_8"/>
</dbReference>
<dbReference type="SMART" id="SM00558">
    <property type="entry name" value="JmjC"/>
    <property type="match status" value="1"/>
</dbReference>
<evidence type="ECO:0000259" key="3">
    <source>
        <dbReference type="PROSITE" id="PS51184"/>
    </source>
</evidence>
<dbReference type="EMBL" id="JAKMXF010000255">
    <property type="protein sequence ID" value="KAI6653760.1"/>
    <property type="molecule type" value="Genomic_DNA"/>
</dbReference>
<organism evidence="4 5">
    <name type="scientific">Oopsacas minuta</name>
    <dbReference type="NCBI Taxonomy" id="111878"/>
    <lineage>
        <taxon>Eukaryota</taxon>
        <taxon>Metazoa</taxon>
        <taxon>Porifera</taxon>
        <taxon>Hexactinellida</taxon>
        <taxon>Hexasterophora</taxon>
        <taxon>Lyssacinosida</taxon>
        <taxon>Leucopsacidae</taxon>
        <taxon>Oopsacas</taxon>
    </lineage>
</organism>
<evidence type="ECO:0000313" key="4">
    <source>
        <dbReference type="EMBL" id="KAI6653760.1"/>
    </source>
</evidence>